<keyword evidence="2" id="KW-0560">Oxidoreductase</keyword>
<dbReference type="Gene3D" id="3.40.50.720">
    <property type="entry name" value="NAD(P)-binding Rossmann-like Domain"/>
    <property type="match status" value="1"/>
</dbReference>
<dbReference type="PANTHER" id="PTHR45348">
    <property type="entry name" value="HYPOTHETICAL OXIDOREDUCTASE (EUROFUNG)"/>
    <property type="match status" value="1"/>
</dbReference>
<dbReference type="PANTHER" id="PTHR45348:SF2">
    <property type="entry name" value="ZINC-TYPE ALCOHOL DEHYDROGENASE-LIKE PROTEIN C2E1P3.01"/>
    <property type="match status" value="1"/>
</dbReference>
<dbReference type="CDD" id="cd08249">
    <property type="entry name" value="enoyl_reductase_like"/>
    <property type="match status" value="1"/>
</dbReference>
<dbReference type="Gene3D" id="3.90.180.10">
    <property type="entry name" value="Medium-chain alcohol dehydrogenases, catalytic domain"/>
    <property type="match status" value="1"/>
</dbReference>
<evidence type="ECO:0000256" key="2">
    <source>
        <dbReference type="ARBA" id="ARBA00023002"/>
    </source>
</evidence>
<dbReference type="InterPro" id="IPR013149">
    <property type="entry name" value="ADH-like_C"/>
</dbReference>
<name>A0A1Z1C468_CLAUC</name>
<sequence length="341" mass="35757">MPSNTAAWLSAPKSRPLEVTSASYTPPGENEIVVKNRAIALNPVDWARQAMGDALFSWTTYPCVLGSDVAGEVVEVGKGVTRFKTGDRVTGLALGLPSNRTADGAFQAYTVLPFHLISPIPKKLSFESASVIPLGVSTAACGLFQKEYLALKFPSAPPNKSTGETVLIWGGSTSVGSNAIQLAVAAGYEVITTASPKNFDYVKKLGASQAFDYNNETVVADLIDALKGKTSVGAFAIGDKSANPCIEIIKKSEGRKFVALANPPSGEPPEGVGVKFVFGSDLKDNEVGPAVWVDFLPKALEIGSFIAAPEAQVLGKGLESIQDGMDVMMKGMSAKKAVISL</sequence>
<dbReference type="AlphaFoldDB" id="A0A1Z1C468"/>
<dbReference type="EMBL" id="MG777491">
    <property type="protein sequence ID" value="AUW31098.1"/>
    <property type="molecule type" value="Genomic_DNA"/>
</dbReference>
<reference evidence="4" key="1">
    <citation type="submission" date="2016-05" db="EMBL/GenBank/DDBJ databases">
        <title>Lichen genome sequencing reveals its rich biosynthetic potential.</title>
        <authorList>
            <person name="Bertrand R.L."/>
            <person name="Abdel-Hameed M."/>
            <person name="Sorensen J.L."/>
        </authorList>
    </citation>
    <scope>NUCLEOTIDE SEQUENCE</scope>
</reference>
<protein>
    <submittedName>
        <fullName evidence="4">Putative alcohol dehydrogenase</fullName>
    </submittedName>
</protein>
<dbReference type="GO" id="GO:0016651">
    <property type="term" value="F:oxidoreductase activity, acting on NAD(P)H"/>
    <property type="evidence" value="ECO:0007669"/>
    <property type="project" value="InterPro"/>
</dbReference>
<dbReference type="EMBL" id="KX264255">
    <property type="protein sequence ID" value="ANM86396.1"/>
    <property type="molecule type" value="Genomic_DNA"/>
</dbReference>
<dbReference type="SUPFAM" id="SSF50129">
    <property type="entry name" value="GroES-like"/>
    <property type="match status" value="1"/>
</dbReference>
<feature type="domain" description="Enoyl reductase (ER)" evidence="3">
    <location>
        <begin position="14"/>
        <end position="339"/>
    </location>
</feature>
<evidence type="ECO:0000259" key="3">
    <source>
        <dbReference type="SMART" id="SM00829"/>
    </source>
</evidence>
<dbReference type="Pfam" id="PF00107">
    <property type="entry name" value="ADH_zinc_N"/>
    <property type="match status" value="1"/>
</dbReference>
<dbReference type="InterPro" id="IPR047122">
    <property type="entry name" value="Trans-enoyl_RdTase-like"/>
</dbReference>
<evidence type="ECO:0000256" key="1">
    <source>
        <dbReference type="ARBA" id="ARBA00008072"/>
    </source>
</evidence>
<dbReference type="InterPro" id="IPR036291">
    <property type="entry name" value="NAD(P)-bd_dom_sf"/>
</dbReference>
<proteinExistence type="inferred from homology"/>
<evidence type="ECO:0000313" key="5">
    <source>
        <dbReference type="EMBL" id="AUW31098.1"/>
    </source>
</evidence>
<evidence type="ECO:0000313" key="4">
    <source>
        <dbReference type="EMBL" id="ANM86396.1"/>
    </source>
</evidence>
<organism evidence="4">
    <name type="scientific">Cladonia uncialis subsp. uncialis</name>
    <dbReference type="NCBI Taxonomy" id="180999"/>
    <lineage>
        <taxon>Eukaryota</taxon>
        <taxon>Fungi</taxon>
        <taxon>Dikarya</taxon>
        <taxon>Ascomycota</taxon>
        <taxon>Pezizomycotina</taxon>
        <taxon>Lecanoromycetes</taxon>
        <taxon>OSLEUM clade</taxon>
        <taxon>Lecanoromycetidae</taxon>
        <taxon>Lecanorales</taxon>
        <taxon>Lecanorineae</taxon>
        <taxon>Cladoniaceae</taxon>
        <taxon>Cladonia</taxon>
    </lineage>
</organism>
<comment type="similarity">
    <text evidence="1">Belongs to the zinc-containing alcohol dehydrogenase family.</text>
</comment>
<accession>A0A1Z1C468</accession>
<dbReference type="SUPFAM" id="SSF51735">
    <property type="entry name" value="NAD(P)-binding Rossmann-fold domains"/>
    <property type="match status" value="1"/>
</dbReference>
<dbReference type="InterPro" id="IPR020843">
    <property type="entry name" value="ER"/>
</dbReference>
<dbReference type="Pfam" id="PF08240">
    <property type="entry name" value="ADH_N"/>
    <property type="match status" value="1"/>
</dbReference>
<dbReference type="InterPro" id="IPR011032">
    <property type="entry name" value="GroES-like_sf"/>
</dbReference>
<dbReference type="InterPro" id="IPR013154">
    <property type="entry name" value="ADH-like_N"/>
</dbReference>
<dbReference type="SMART" id="SM00829">
    <property type="entry name" value="PKS_ER"/>
    <property type="match status" value="1"/>
</dbReference>
<reference evidence="5" key="2">
    <citation type="submission" date="2017-12" db="EMBL/GenBank/DDBJ databases">
        <title>Genome Sequencing Reveals a Rich Biosynthetic Potential.</title>
        <authorList>
            <person name="Bertrand R.L."/>
            <person name="Abdel-Hameed M.E."/>
            <person name="Sorensen J.L."/>
        </authorList>
    </citation>
    <scope>NUCLEOTIDE SEQUENCE</scope>
</reference>